<comment type="caution">
    <text evidence="1">The sequence shown here is derived from an EMBL/GenBank/DDBJ whole genome shotgun (WGS) entry which is preliminary data.</text>
</comment>
<dbReference type="EMBL" id="LSSL01007119">
    <property type="protein sequence ID" value="OLY78168.1"/>
    <property type="molecule type" value="Genomic_DNA"/>
</dbReference>
<reference evidence="1 2" key="1">
    <citation type="journal article" date="2016" name="Mol. Biol. Evol.">
        <title>Genome-Wide Survey of Gut Fungi (Harpellales) Reveals the First Horizontally Transferred Ubiquitin Gene from a Mosquito Host.</title>
        <authorList>
            <person name="Wang Y."/>
            <person name="White M.M."/>
            <person name="Kvist S."/>
            <person name="Moncalvo J.M."/>
        </authorList>
    </citation>
    <scope>NUCLEOTIDE SEQUENCE [LARGE SCALE GENOMIC DNA]</scope>
    <source>
        <strain evidence="1 2">ALG-7-W6</strain>
    </source>
</reference>
<dbReference type="Proteomes" id="UP000187455">
    <property type="component" value="Unassembled WGS sequence"/>
</dbReference>
<evidence type="ECO:0000313" key="1">
    <source>
        <dbReference type="EMBL" id="OLY78168.1"/>
    </source>
</evidence>
<protein>
    <submittedName>
        <fullName evidence="1">Uncharacterized protein</fullName>
    </submittedName>
</protein>
<accession>A0A1R0GMS5</accession>
<gene>
    <name evidence="1" type="ORF">AYI68_g7788</name>
</gene>
<name>A0A1R0GMS5_9FUNG</name>
<keyword evidence="2" id="KW-1185">Reference proteome</keyword>
<dbReference type="AlphaFoldDB" id="A0A1R0GMS5"/>
<organism evidence="1 2">
    <name type="scientific">Smittium mucronatum</name>
    <dbReference type="NCBI Taxonomy" id="133383"/>
    <lineage>
        <taxon>Eukaryota</taxon>
        <taxon>Fungi</taxon>
        <taxon>Fungi incertae sedis</taxon>
        <taxon>Zoopagomycota</taxon>
        <taxon>Kickxellomycotina</taxon>
        <taxon>Harpellomycetes</taxon>
        <taxon>Harpellales</taxon>
        <taxon>Legeriomycetaceae</taxon>
        <taxon>Smittium</taxon>
    </lineage>
</organism>
<evidence type="ECO:0000313" key="2">
    <source>
        <dbReference type="Proteomes" id="UP000187455"/>
    </source>
</evidence>
<proteinExistence type="predicted"/>
<sequence>MKLGPTERIDVKKLTVKSCWLLAVCEIIPANDFNCIYDKITVLPDTSDTFLIVSLKEKRQGRPIERPCIRKGPQQAFIGQKNRIIY</sequence>
<dbReference type="OrthoDB" id="2387460at2759"/>